<dbReference type="InterPro" id="IPR025661">
    <property type="entry name" value="Pept_asp_AS"/>
</dbReference>
<evidence type="ECO:0000256" key="19">
    <source>
        <dbReference type="ARBA" id="ARBA00023157"/>
    </source>
</evidence>
<dbReference type="GO" id="GO:0008234">
    <property type="term" value="F:cysteine-type peptidase activity"/>
    <property type="evidence" value="ECO:0007669"/>
    <property type="project" value="UniProtKB-KW"/>
</dbReference>
<dbReference type="FunFam" id="2.40.128.80:FF:000003">
    <property type="entry name" value="Cathepsin C"/>
    <property type="match status" value="1"/>
</dbReference>
<evidence type="ECO:0000256" key="9">
    <source>
        <dbReference type="ARBA" id="ARBA00022670"/>
    </source>
</evidence>
<evidence type="ECO:0000256" key="21">
    <source>
        <dbReference type="ARBA" id="ARBA00023214"/>
    </source>
</evidence>
<dbReference type="InterPro" id="IPR038765">
    <property type="entry name" value="Papain-like_cys_pep_sf"/>
</dbReference>
<dbReference type="CDD" id="cd07036">
    <property type="entry name" value="TPP_PYR_E1-PDHc-beta_like"/>
    <property type="match status" value="1"/>
</dbReference>
<dbReference type="InterPro" id="IPR027110">
    <property type="entry name" value="PDHB_mito-type"/>
</dbReference>
<comment type="catalytic activity">
    <reaction evidence="28">
        <text>N(6)-[(R)-lipoyl]-L-lysyl-[protein] + pyruvate + H(+) = N(6)-[(R)-S(8)-acetyldihydrolipoyl]-L-lysyl-[protein] + CO2</text>
        <dbReference type="Rhea" id="RHEA:19189"/>
        <dbReference type="Rhea" id="RHEA-COMP:10474"/>
        <dbReference type="Rhea" id="RHEA-COMP:10478"/>
        <dbReference type="ChEBI" id="CHEBI:15361"/>
        <dbReference type="ChEBI" id="CHEBI:15378"/>
        <dbReference type="ChEBI" id="CHEBI:16526"/>
        <dbReference type="ChEBI" id="CHEBI:83099"/>
        <dbReference type="ChEBI" id="CHEBI:83111"/>
        <dbReference type="EC" id="1.2.4.1"/>
    </reaction>
</comment>
<dbReference type="PROSITE" id="PS00640">
    <property type="entry name" value="THIOL_PROTEASE_ASN"/>
    <property type="match status" value="1"/>
</dbReference>
<dbReference type="Pfam" id="PF00112">
    <property type="entry name" value="Peptidase_C1"/>
    <property type="match status" value="1"/>
</dbReference>
<dbReference type="SUPFAM" id="SSF54001">
    <property type="entry name" value="Cysteine proteinases"/>
    <property type="match status" value="1"/>
</dbReference>
<dbReference type="EMBL" id="CALNXJ010000033">
    <property type="protein sequence ID" value="CAH3140130.1"/>
    <property type="molecule type" value="Genomic_DNA"/>
</dbReference>
<feature type="domain" description="Peptidase C1A papain C-terminal" evidence="29">
    <location>
        <begin position="580"/>
        <end position="805"/>
    </location>
</feature>
<accession>A0AAU9X8M0</accession>
<keyword evidence="13" id="KW-0809">Transit peptide</keyword>
<dbReference type="Proteomes" id="UP001159428">
    <property type="component" value="Unassembled WGS sequence"/>
</dbReference>
<dbReference type="InterPro" id="IPR036496">
    <property type="entry name" value="CathepsinC_exc_dom_sf"/>
</dbReference>
<evidence type="ECO:0000256" key="22">
    <source>
        <dbReference type="ARBA" id="ARBA00023317"/>
    </source>
</evidence>
<reference evidence="31 32" key="1">
    <citation type="submission" date="2022-05" db="EMBL/GenBank/DDBJ databases">
        <authorList>
            <consortium name="Genoscope - CEA"/>
            <person name="William W."/>
        </authorList>
    </citation>
    <scope>NUCLEOTIDE SEQUENCE [LARGE SCALE GENOMIC DNA]</scope>
</reference>
<keyword evidence="32" id="KW-1185">Reference proteome</keyword>
<dbReference type="NCBIfam" id="NF006667">
    <property type="entry name" value="PRK09212.1"/>
    <property type="match status" value="1"/>
</dbReference>
<keyword evidence="19" id="KW-1015">Disulfide bond</keyword>
<dbReference type="Gene3D" id="3.90.70.10">
    <property type="entry name" value="Cysteine proteinases"/>
    <property type="match status" value="1"/>
</dbReference>
<evidence type="ECO:0000256" key="13">
    <source>
        <dbReference type="ARBA" id="ARBA00022946"/>
    </source>
</evidence>
<keyword evidence="11" id="KW-0378">Hydrolase</keyword>
<evidence type="ECO:0000256" key="28">
    <source>
        <dbReference type="ARBA" id="ARBA00051231"/>
    </source>
</evidence>
<comment type="subunit">
    <text evidence="4">Tetramer of heterotrimers consisting of exclusion domain, heavy- and light chains.</text>
</comment>
<evidence type="ECO:0000256" key="27">
    <source>
        <dbReference type="ARBA" id="ARBA00045556"/>
    </source>
</evidence>
<evidence type="ECO:0000256" key="16">
    <source>
        <dbReference type="ARBA" id="ARBA00023052"/>
    </source>
</evidence>
<comment type="cofactor">
    <cofactor evidence="2">
        <name>thiamine diphosphate</name>
        <dbReference type="ChEBI" id="CHEBI:58937"/>
    </cofactor>
</comment>
<evidence type="ECO:0000256" key="7">
    <source>
        <dbReference type="ARBA" id="ARBA00014709"/>
    </source>
</evidence>
<evidence type="ECO:0000259" key="30">
    <source>
        <dbReference type="SMART" id="SM00861"/>
    </source>
</evidence>
<evidence type="ECO:0000256" key="11">
    <source>
        <dbReference type="ARBA" id="ARBA00022801"/>
    </source>
</evidence>
<dbReference type="EC" id="1.2.4.1" evidence="6"/>
<keyword evidence="18" id="KW-0865">Zymogen</keyword>
<dbReference type="SMART" id="SM00645">
    <property type="entry name" value="Pept_C1"/>
    <property type="match status" value="1"/>
</dbReference>
<dbReference type="Pfam" id="PF02780">
    <property type="entry name" value="Transketolase_C"/>
    <property type="match status" value="1"/>
</dbReference>
<dbReference type="InterPro" id="IPR009014">
    <property type="entry name" value="Transketo_C/PFOR_II"/>
</dbReference>
<evidence type="ECO:0000256" key="26">
    <source>
        <dbReference type="ARBA" id="ARBA00032961"/>
    </source>
</evidence>
<comment type="subcellular location">
    <subcellularLocation>
        <location evidence="3">Mitochondrion</location>
    </subcellularLocation>
</comment>
<dbReference type="PROSITE" id="PS00139">
    <property type="entry name" value="THIOL_PROTEASE_CYS"/>
    <property type="match status" value="1"/>
</dbReference>
<dbReference type="InterPro" id="IPR005475">
    <property type="entry name" value="Transketolase-like_Pyr-bd"/>
</dbReference>
<keyword evidence="12" id="KW-0788">Thiol protease</keyword>
<evidence type="ECO:0000256" key="20">
    <source>
        <dbReference type="ARBA" id="ARBA00023180"/>
    </source>
</evidence>
<comment type="function">
    <text evidence="27">Thiol protease. Has dipeptidylpeptidase activity. Active against a broad range of dipeptide substrates composed of both polar and hydrophobic amino acids. Proline cannot occupy the P1 position and arginine cannot occupy the P2 position of the substrate. Can act as both an exopeptidase and endopeptidase. Activates serine proteases such as elastase, cathepsin G and granzymes A and B.</text>
</comment>
<keyword evidence="10" id="KW-0479">Metal-binding</keyword>
<dbReference type="SUPFAM" id="SSF52922">
    <property type="entry name" value="TK C-terminal domain-like"/>
    <property type="match status" value="1"/>
</dbReference>
<dbReference type="GO" id="GO:0046872">
    <property type="term" value="F:metal ion binding"/>
    <property type="evidence" value="ECO:0007669"/>
    <property type="project" value="UniProtKB-KW"/>
</dbReference>
<dbReference type="AlphaFoldDB" id="A0AAU9X8M0"/>
<keyword evidence="14" id="KW-0630">Potassium</keyword>
<dbReference type="GO" id="GO:0004739">
    <property type="term" value="F:pyruvate dehydrogenase (acetyl-transferring) activity"/>
    <property type="evidence" value="ECO:0007669"/>
    <property type="project" value="UniProtKB-EC"/>
</dbReference>
<evidence type="ECO:0000256" key="5">
    <source>
        <dbReference type="ARBA" id="ARBA00012059"/>
    </source>
</evidence>
<keyword evidence="17" id="KW-0496">Mitochondrion</keyword>
<dbReference type="PANTHER" id="PTHR11624:SF96">
    <property type="entry name" value="PYRUVATE DEHYDROGENASE E1 COMPONENT SUBUNIT BETA, MITOCHONDRIAL"/>
    <property type="match status" value="1"/>
</dbReference>
<dbReference type="Pfam" id="PF08773">
    <property type="entry name" value="CathepsinC_exc"/>
    <property type="match status" value="1"/>
</dbReference>
<keyword evidence="15" id="KW-0560">Oxidoreductase</keyword>
<feature type="domain" description="Transketolase-like pyrimidine-binding" evidence="30">
    <location>
        <begin position="34"/>
        <end position="209"/>
    </location>
</feature>
<dbReference type="Gene3D" id="3.40.50.970">
    <property type="match status" value="1"/>
</dbReference>
<keyword evidence="16" id="KW-0786">Thiamine pyrophosphate</keyword>
<evidence type="ECO:0000256" key="6">
    <source>
        <dbReference type="ARBA" id="ARBA00012281"/>
    </source>
</evidence>
<evidence type="ECO:0000256" key="3">
    <source>
        <dbReference type="ARBA" id="ARBA00004173"/>
    </source>
</evidence>
<evidence type="ECO:0000256" key="15">
    <source>
        <dbReference type="ARBA" id="ARBA00023002"/>
    </source>
</evidence>
<dbReference type="InterPro" id="IPR000169">
    <property type="entry name" value="Pept_cys_AS"/>
</dbReference>
<dbReference type="FunFam" id="3.40.50.920:FF:000001">
    <property type="entry name" value="Pyruvate dehydrogenase E1 beta subunit"/>
    <property type="match status" value="1"/>
</dbReference>
<dbReference type="PANTHER" id="PTHR11624">
    <property type="entry name" value="DEHYDROGENASE RELATED"/>
    <property type="match status" value="1"/>
</dbReference>
<sequence>MALVRSLASVRGKGVFSAICRNTFSTTPRASATMTVRDALNSAMEEEIKRDDRVFLLGEEVAMYDGAYKVSRGLWKKFGDKRIIDTPITEMGFAGIAVGAAMAGLRPICEFMTFNFAMQAIDQVINSAAKTFYMSAGQVPVPVVFRGPNGAAAGVAAQHSQCYAAWYGHCPGLKVVSPYSAEDAKGLLKSAIRDNDPVVVLENEVMYGVQFDMSEEALDPEFVIPFGKAKIERTGDHITIVAHSRSVQISLEAAKQLEAENIDCEVINLRSIRPMDMGCITNSLKKTNHLITVEGGWPQFGVGAEIAATITESEAFDYLDGPIYRVTGADIPMPYAHLLESNTIPQVQNPLGNRTMASHFALSVFLALLFPCIYVDADTPANCTYEEISGSWLFSIGEGGHDNTIDCSSFKPVSELQVTLLFPDVAVDSEENVGFWTLIYNQGFEVNINGVVYFAFSAYEKSGKKVTSFCDKTLNGWSHAAKGYHAGDWACYSGKKVLGKVPPKIHDSTQLSSDNKKFIPNQEFVDQINNVQSSWKAVVYEDYSGMTVAQLIARAGGPNRLNFPKPSQPTEADLLKAKALPEEFDWRNVDGKNYVSPIRNQGSCGSCYAFATMAMFEARVRVLSNATKTPVFSPQDIVSCCEYAQGCEGGFPYLVSKYAQDFGLVDEECYPYEGKDLPCNEKKCSRQFGTGYHYIGGFYGGCSEELMRIELVKNGPISVAFEVYNDFFNYKGGIYHHTGLTDKFNPFEITNHAVLAVGYGADKKTGEKFWIVKNSWGKAWGESGYFRIRRGTDECSIESIAVSAQPVME</sequence>
<comment type="caution">
    <text evidence="31">The sequence shown here is derived from an EMBL/GenBank/DDBJ whole genome shotgun (WGS) entry which is preliminary data.</text>
</comment>
<evidence type="ECO:0000256" key="8">
    <source>
        <dbReference type="ARBA" id="ARBA00016220"/>
    </source>
</evidence>
<evidence type="ECO:0000256" key="4">
    <source>
        <dbReference type="ARBA" id="ARBA00011610"/>
    </source>
</evidence>
<evidence type="ECO:0000313" key="31">
    <source>
        <dbReference type="EMBL" id="CAH3140130.1"/>
    </source>
</evidence>
<evidence type="ECO:0000256" key="18">
    <source>
        <dbReference type="ARBA" id="ARBA00023145"/>
    </source>
</evidence>
<evidence type="ECO:0000256" key="17">
    <source>
        <dbReference type="ARBA" id="ARBA00023128"/>
    </source>
</evidence>
<dbReference type="PROSITE" id="PS00639">
    <property type="entry name" value="THIOL_PROTEASE_HIS"/>
    <property type="match status" value="1"/>
</dbReference>
<dbReference type="Pfam" id="PF02779">
    <property type="entry name" value="Transket_pyr"/>
    <property type="match status" value="1"/>
</dbReference>
<dbReference type="InterPro" id="IPR033248">
    <property type="entry name" value="Transketolase_C"/>
</dbReference>
<dbReference type="InterPro" id="IPR029061">
    <property type="entry name" value="THDP-binding"/>
</dbReference>
<evidence type="ECO:0000256" key="14">
    <source>
        <dbReference type="ARBA" id="ARBA00022958"/>
    </source>
</evidence>
<evidence type="ECO:0000256" key="10">
    <source>
        <dbReference type="ARBA" id="ARBA00022723"/>
    </source>
</evidence>
<dbReference type="GO" id="GO:0008239">
    <property type="term" value="F:dipeptidyl-peptidase activity"/>
    <property type="evidence" value="ECO:0007669"/>
    <property type="project" value="UniProtKB-EC"/>
</dbReference>
<gene>
    <name evidence="31" type="ORF">PMEA_00018772</name>
</gene>
<evidence type="ECO:0000259" key="29">
    <source>
        <dbReference type="SMART" id="SM00645"/>
    </source>
</evidence>
<dbReference type="CDD" id="cd02621">
    <property type="entry name" value="Peptidase_C1A_CathepsinC"/>
    <property type="match status" value="1"/>
</dbReference>
<dbReference type="InterPro" id="IPR039412">
    <property type="entry name" value="CatC"/>
</dbReference>
<organism evidence="31 32">
    <name type="scientific">Pocillopora meandrina</name>
    <dbReference type="NCBI Taxonomy" id="46732"/>
    <lineage>
        <taxon>Eukaryota</taxon>
        <taxon>Metazoa</taxon>
        <taxon>Cnidaria</taxon>
        <taxon>Anthozoa</taxon>
        <taxon>Hexacorallia</taxon>
        <taxon>Scleractinia</taxon>
        <taxon>Astrocoeniina</taxon>
        <taxon>Pocilloporidae</taxon>
        <taxon>Pocillopora</taxon>
    </lineage>
</organism>
<dbReference type="SUPFAM" id="SSF52518">
    <property type="entry name" value="Thiamin diphosphate-binding fold (THDP-binding)"/>
    <property type="match status" value="1"/>
</dbReference>
<proteinExistence type="predicted"/>
<dbReference type="InterPro" id="IPR014882">
    <property type="entry name" value="CathepsinC_exc"/>
</dbReference>
<evidence type="ECO:0000256" key="23">
    <source>
        <dbReference type="ARBA" id="ARBA00029762"/>
    </source>
</evidence>
<dbReference type="GO" id="GO:0005739">
    <property type="term" value="C:mitochondrion"/>
    <property type="evidence" value="ECO:0007669"/>
    <property type="project" value="UniProtKB-SubCell"/>
</dbReference>
<dbReference type="EC" id="3.4.14.1" evidence="5"/>
<keyword evidence="22" id="KW-0670">Pyruvate</keyword>
<evidence type="ECO:0000313" key="32">
    <source>
        <dbReference type="Proteomes" id="UP001159428"/>
    </source>
</evidence>
<dbReference type="NCBIfam" id="NF008854">
    <property type="entry name" value="PRK11892.1"/>
    <property type="match status" value="1"/>
</dbReference>
<name>A0AAU9X8M0_9CNID</name>
<keyword evidence="20" id="KW-0325">Glycoprotein</keyword>
<evidence type="ECO:0000256" key="2">
    <source>
        <dbReference type="ARBA" id="ARBA00001964"/>
    </source>
</evidence>
<dbReference type="Gene3D" id="3.40.50.920">
    <property type="match status" value="1"/>
</dbReference>
<evidence type="ECO:0000256" key="25">
    <source>
        <dbReference type="ARBA" id="ARBA00030778"/>
    </source>
</evidence>
<dbReference type="SMART" id="SM00861">
    <property type="entry name" value="Transket_pyr"/>
    <property type="match status" value="1"/>
</dbReference>
<keyword evidence="9" id="KW-0645">Protease</keyword>
<dbReference type="SUPFAM" id="SSF75001">
    <property type="entry name" value="Dipeptidyl peptidase I (cathepsin C), exclusion domain"/>
    <property type="match status" value="1"/>
</dbReference>
<dbReference type="FunFam" id="3.40.50.970:FF:000006">
    <property type="entry name" value="Pyruvate dehydrogenase E1 component subunit beta"/>
    <property type="match status" value="1"/>
</dbReference>
<evidence type="ECO:0000256" key="1">
    <source>
        <dbReference type="ARBA" id="ARBA00000738"/>
    </source>
</evidence>
<evidence type="ECO:0000256" key="24">
    <source>
        <dbReference type="ARBA" id="ARBA00029779"/>
    </source>
</evidence>
<dbReference type="PRINTS" id="PR00705">
    <property type="entry name" value="PAPAIN"/>
</dbReference>
<comment type="catalytic activity">
    <reaction evidence="1">
        <text>Release of an N-terminal dipeptide, Xaa-Yaa-|-Zaa-, except when Xaa is Arg or Lys, or Yaa or Zaa is Pro.</text>
        <dbReference type="EC" id="3.4.14.1"/>
    </reaction>
</comment>
<dbReference type="InterPro" id="IPR025660">
    <property type="entry name" value="Pept_his_AS"/>
</dbReference>
<dbReference type="Gene3D" id="2.40.128.80">
    <property type="entry name" value="Cathepsin C, exclusion domain"/>
    <property type="match status" value="1"/>
</dbReference>
<dbReference type="GO" id="GO:0006086">
    <property type="term" value="P:pyruvate decarboxylation to acetyl-CoA"/>
    <property type="evidence" value="ECO:0007669"/>
    <property type="project" value="InterPro"/>
</dbReference>
<keyword evidence="21" id="KW-0868">Chloride</keyword>
<dbReference type="GO" id="GO:0006508">
    <property type="term" value="P:proteolysis"/>
    <property type="evidence" value="ECO:0007669"/>
    <property type="project" value="UniProtKB-KW"/>
</dbReference>
<evidence type="ECO:0000256" key="12">
    <source>
        <dbReference type="ARBA" id="ARBA00022807"/>
    </source>
</evidence>
<dbReference type="InterPro" id="IPR000668">
    <property type="entry name" value="Peptidase_C1A_C"/>
</dbReference>
<protein>
    <recommendedName>
        <fullName evidence="7">Dipeptidyl peptidase 1</fullName>
        <ecNumber evidence="6">1.2.4.1</ecNumber>
        <ecNumber evidence="5">3.4.14.1</ecNumber>
    </recommendedName>
    <alternativeName>
        <fullName evidence="24">Cathepsin C</fullName>
    </alternativeName>
    <alternativeName>
        <fullName evidence="23">Cathepsin J</fullName>
    </alternativeName>
    <alternativeName>
        <fullName evidence="26">Dipeptidyl peptidase I</fullName>
    </alternativeName>
    <alternativeName>
        <fullName evidence="25">Dipeptidyl transferase</fullName>
    </alternativeName>
    <alternativeName>
        <fullName evidence="8">Pyruvate dehydrogenase E1 component subunit beta, mitochondrial</fullName>
    </alternativeName>
</protein>